<organism evidence="3 4">
    <name type="scientific">bacterium (Candidatus Gribaldobacteria) CG_4_8_14_3_um_filter_42_11</name>
    <dbReference type="NCBI Taxonomy" id="2014267"/>
    <lineage>
        <taxon>Bacteria</taxon>
        <taxon>Candidatus Gribaldobacteria</taxon>
    </lineage>
</organism>
<feature type="signal peptide" evidence="2">
    <location>
        <begin position="1"/>
        <end position="23"/>
    </location>
</feature>
<feature type="transmembrane region" description="Helical" evidence="1">
    <location>
        <begin position="97"/>
        <end position="118"/>
    </location>
</feature>
<dbReference type="InterPro" id="IPR043993">
    <property type="entry name" value="T4SS_pilin"/>
</dbReference>
<protein>
    <recommendedName>
        <fullName evidence="5">DUF4190 domain-containing protein</fullName>
    </recommendedName>
</protein>
<keyword evidence="1" id="KW-0812">Transmembrane</keyword>
<evidence type="ECO:0000256" key="1">
    <source>
        <dbReference type="SAM" id="Phobius"/>
    </source>
</evidence>
<dbReference type="Pfam" id="PF18895">
    <property type="entry name" value="T4SS_pilin"/>
    <property type="match status" value="1"/>
</dbReference>
<evidence type="ECO:0000313" key="4">
    <source>
        <dbReference type="Proteomes" id="UP000230505"/>
    </source>
</evidence>
<feature type="transmembrane region" description="Helical" evidence="1">
    <location>
        <begin position="130"/>
        <end position="150"/>
    </location>
</feature>
<name>A0A2M7IY51_9BACT</name>
<accession>A0A2M7IY51</accession>
<dbReference type="AlphaFoldDB" id="A0A2M7IY51"/>
<sequence>MKKILSLLILSLLVVGLVAPVMAGAQDQKIKECCKIGQTIDMGDAGACASGEIAAPDNAAGAACNGGSEPAEVCPVGKEGNWGIFCLVNMVYIVTNWIFYLMMIAVVIVFVVAGAKYMMSSGDPEKTKSAKGLIIFGIVGLVIALVARLIPSVVKLIVGM</sequence>
<keyword evidence="2" id="KW-0732">Signal</keyword>
<proteinExistence type="predicted"/>
<comment type="caution">
    <text evidence="3">The sequence shown here is derived from an EMBL/GenBank/DDBJ whole genome shotgun (WGS) entry which is preliminary data.</text>
</comment>
<keyword evidence="1" id="KW-0472">Membrane</keyword>
<feature type="chain" id="PRO_5014863427" description="DUF4190 domain-containing protein" evidence="2">
    <location>
        <begin position="24"/>
        <end position="160"/>
    </location>
</feature>
<keyword evidence="1" id="KW-1133">Transmembrane helix</keyword>
<gene>
    <name evidence="3" type="ORF">COZ78_02450</name>
</gene>
<evidence type="ECO:0000256" key="2">
    <source>
        <dbReference type="SAM" id="SignalP"/>
    </source>
</evidence>
<evidence type="ECO:0000313" key="3">
    <source>
        <dbReference type="EMBL" id="PIX03044.1"/>
    </source>
</evidence>
<dbReference type="EMBL" id="PFHV01000065">
    <property type="protein sequence ID" value="PIX03044.1"/>
    <property type="molecule type" value="Genomic_DNA"/>
</dbReference>
<reference evidence="4" key="1">
    <citation type="submission" date="2017-09" db="EMBL/GenBank/DDBJ databases">
        <title>Depth-based differentiation of microbial function through sediment-hosted aquifers and enrichment of novel symbionts in the deep terrestrial subsurface.</title>
        <authorList>
            <person name="Probst A.J."/>
            <person name="Ladd B."/>
            <person name="Jarett J.K."/>
            <person name="Geller-Mcgrath D.E."/>
            <person name="Sieber C.M.K."/>
            <person name="Emerson J.B."/>
            <person name="Anantharaman K."/>
            <person name="Thomas B.C."/>
            <person name="Malmstrom R."/>
            <person name="Stieglmeier M."/>
            <person name="Klingl A."/>
            <person name="Woyke T."/>
            <person name="Ryan C.M."/>
            <person name="Banfield J.F."/>
        </authorList>
    </citation>
    <scope>NUCLEOTIDE SEQUENCE [LARGE SCALE GENOMIC DNA]</scope>
</reference>
<dbReference type="Proteomes" id="UP000230505">
    <property type="component" value="Unassembled WGS sequence"/>
</dbReference>
<evidence type="ECO:0008006" key="5">
    <source>
        <dbReference type="Google" id="ProtNLM"/>
    </source>
</evidence>